<feature type="transmembrane region" description="Helical" evidence="1">
    <location>
        <begin position="47"/>
        <end position="77"/>
    </location>
</feature>
<keyword evidence="1" id="KW-1133">Transmembrane helix</keyword>
<proteinExistence type="predicted"/>
<dbReference type="RefSeq" id="WP_252662751.1">
    <property type="nucleotide sequence ID" value="NZ_CP098611.1"/>
</dbReference>
<dbReference type="EMBL" id="CP098611">
    <property type="protein sequence ID" value="USR90727.1"/>
    <property type="molecule type" value="Genomic_DNA"/>
</dbReference>
<feature type="transmembrane region" description="Helical" evidence="1">
    <location>
        <begin position="83"/>
        <end position="109"/>
    </location>
</feature>
<evidence type="ECO:0000313" key="2">
    <source>
        <dbReference type="EMBL" id="USR90727.1"/>
    </source>
</evidence>
<dbReference type="Pfam" id="PF07332">
    <property type="entry name" value="Phage_holin_3_6"/>
    <property type="match status" value="1"/>
</dbReference>
<protein>
    <submittedName>
        <fullName evidence="2">Phage holin family protein</fullName>
    </submittedName>
</protein>
<organism evidence="2 3">
    <name type="scientific">Phormidium yuhuli AB48</name>
    <dbReference type="NCBI Taxonomy" id="2940671"/>
    <lineage>
        <taxon>Bacteria</taxon>
        <taxon>Bacillati</taxon>
        <taxon>Cyanobacteriota</taxon>
        <taxon>Cyanophyceae</taxon>
        <taxon>Oscillatoriophycideae</taxon>
        <taxon>Oscillatoriales</taxon>
        <taxon>Oscillatoriaceae</taxon>
        <taxon>Phormidium</taxon>
        <taxon>Phormidium yuhuli</taxon>
    </lineage>
</organism>
<keyword evidence="1" id="KW-0472">Membrane</keyword>
<dbReference type="InterPro" id="IPR009937">
    <property type="entry name" value="Phage_holin_3_6"/>
</dbReference>
<sequence length="135" mass="14647">MAIAPESQSLTAEVETYVRRSLGLFKILLELHLEIAQREAAREQRRLLLGLVAASIGIGLLAMGTGLLQAIAVWWVHRLGLTWFASLASVAVGDTLLGLLALLIAVLTLRGGYMSETRRRVASTTATLLQDQDSH</sequence>
<gene>
    <name evidence="2" type="ORF">NEA10_18185</name>
</gene>
<accession>A0ABY5APF2</accession>
<keyword evidence="1" id="KW-0812">Transmembrane</keyword>
<name>A0ABY5APF2_9CYAN</name>
<evidence type="ECO:0000256" key="1">
    <source>
        <dbReference type="SAM" id="Phobius"/>
    </source>
</evidence>
<reference evidence="2" key="1">
    <citation type="submission" date="2022-06" db="EMBL/GenBank/DDBJ databases">
        <title>Genome sequence of Phormidium yuhuli AB48 isolated from an industrial photobioreactor environment.</title>
        <authorList>
            <person name="Qiu Y."/>
            <person name="Noonan A.J.C."/>
            <person name="Dofher K."/>
            <person name="Koch M."/>
            <person name="Kieft B."/>
            <person name="Lin X."/>
            <person name="Ziels R.M."/>
            <person name="Hallam S.J."/>
        </authorList>
    </citation>
    <scope>NUCLEOTIDE SEQUENCE</scope>
    <source>
        <strain evidence="2">AB48</strain>
    </source>
</reference>
<keyword evidence="3" id="KW-1185">Reference proteome</keyword>
<dbReference type="Proteomes" id="UP001056708">
    <property type="component" value="Chromosome"/>
</dbReference>
<evidence type="ECO:0000313" key="3">
    <source>
        <dbReference type="Proteomes" id="UP001056708"/>
    </source>
</evidence>